<comment type="caution">
    <text evidence="1">The sequence shown here is derived from an EMBL/GenBank/DDBJ whole genome shotgun (WGS) entry which is preliminary data.</text>
</comment>
<dbReference type="EMBL" id="JANPWB010000012">
    <property type="protein sequence ID" value="KAJ1114937.1"/>
    <property type="molecule type" value="Genomic_DNA"/>
</dbReference>
<keyword evidence="2" id="KW-1185">Reference proteome</keyword>
<dbReference type="AlphaFoldDB" id="A0AAV7NIK7"/>
<evidence type="ECO:0000313" key="2">
    <source>
        <dbReference type="Proteomes" id="UP001066276"/>
    </source>
</evidence>
<protein>
    <submittedName>
        <fullName evidence="1">Uncharacterized protein</fullName>
    </submittedName>
</protein>
<evidence type="ECO:0000313" key="1">
    <source>
        <dbReference type="EMBL" id="KAJ1114937.1"/>
    </source>
</evidence>
<dbReference type="Proteomes" id="UP001066276">
    <property type="component" value="Chromosome 8"/>
</dbReference>
<proteinExistence type="predicted"/>
<organism evidence="1 2">
    <name type="scientific">Pleurodeles waltl</name>
    <name type="common">Iberian ribbed newt</name>
    <dbReference type="NCBI Taxonomy" id="8319"/>
    <lineage>
        <taxon>Eukaryota</taxon>
        <taxon>Metazoa</taxon>
        <taxon>Chordata</taxon>
        <taxon>Craniata</taxon>
        <taxon>Vertebrata</taxon>
        <taxon>Euteleostomi</taxon>
        <taxon>Amphibia</taxon>
        <taxon>Batrachia</taxon>
        <taxon>Caudata</taxon>
        <taxon>Salamandroidea</taxon>
        <taxon>Salamandridae</taxon>
        <taxon>Pleurodelinae</taxon>
        <taxon>Pleurodeles</taxon>
    </lineage>
</organism>
<gene>
    <name evidence="1" type="ORF">NDU88_003167</name>
</gene>
<name>A0AAV7NIK7_PLEWA</name>
<reference evidence="1" key="1">
    <citation type="journal article" date="2022" name="bioRxiv">
        <title>Sequencing and chromosome-scale assembly of the giantPleurodeles waltlgenome.</title>
        <authorList>
            <person name="Brown T."/>
            <person name="Elewa A."/>
            <person name="Iarovenko S."/>
            <person name="Subramanian E."/>
            <person name="Araus A.J."/>
            <person name="Petzold A."/>
            <person name="Susuki M."/>
            <person name="Suzuki K.-i.T."/>
            <person name="Hayashi T."/>
            <person name="Toyoda A."/>
            <person name="Oliveira C."/>
            <person name="Osipova E."/>
            <person name="Leigh N.D."/>
            <person name="Simon A."/>
            <person name="Yun M.H."/>
        </authorList>
    </citation>
    <scope>NUCLEOTIDE SEQUENCE</scope>
    <source>
        <strain evidence="1">20211129_DDA</strain>
        <tissue evidence="1">Liver</tissue>
    </source>
</reference>
<accession>A0AAV7NIK7</accession>
<sequence length="232" mass="25155">MAAPAGRINPLPASLEEGPLVEEKEMAACKDIYEDIIVISDEEQERCDGFSLGEFDVDLQSVGQFDGGLGRLGEHVECVDQDGVIFRGRVCGQTSGGCYKDMFRVLQDVWQPGVEDDGAGCDAPRFPGGLSEVTVHREAGRPPGGQSLPVKVRAPLVHRKEGRVKSGAVYPTARESVMPVLPGHGAGSFSEELPSTSWGLGEGVKIKMKNGCILKRRLKNELFPHLLLWSRK</sequence>